<feature type="domain" description="Peptidase M1 membrane alanine aminopeptidase" evidence="4">
    <location>
        <begin position="337"/>
        <end position="476"/>
    </location>
</feature>
<keyword evidence="3" id="KW-0732">Signal</keyword>
<reference evidence="6 7" key="1">
    <citation type="submission" date="2019-03" db="EMBL/GenBank/DDBJ databases">
        <title>Genomic Encyclopedia of Archaeal and Bacterial Type Strains, Phase II (KMG-II): from individual species to whole genera.</title>
        <authorList>
            <person name="Goeker M."/>
        </authorList>
    </citation>
    <scope>NUCLEOTIDE SEQUENCE [LARGE SCALE GENOMIC DNA]</scope>
    <source>
        <strain evidence="6 7">DSM 28323</strain>
    </source>
</reference>
<dbReference type="SUPFAM" id="SSF55486">
    <property type="entry name" value="Metalloproteases ('zincins'), catalytic domain"/>
    <property type="match status" value="1"/>
</dbReference>
<dbReference type="OrthoDB" id="100605at2"/>
<keyword evidence="2" id="KW-0479">Metal-binding</keyword>
<dbReference type="AlphaFoldDB" id="A0A4R6J187"/>
<protein>
    <submittedName>
        <fullName evidence="6">Peptidase M1-like protein</fullName>
    </submittedName>
</protein>
<feature type="active site" description="Proton donor" evidence="1">
    <location>
        <position position="416"/>
    </location>
</feature>
<comment type="cofactor">
    <cofactor evidence="2">
        <name>Zn(2+)</name>
        <dbReference type="ChEBI" id="CHEBI:29105"/>
    </cofactor>
    <text evidence="2">Binds 1 zinc ion per subunit.</text>
</comment>
<feature type="domain" description="Aminopeptidase N-like N-terminal" evidence="5">
    <location>
        <begin position="48"/>
        <end position="228"/>
    </location>
</feature>
<dbReference type="Gene3D" id="1.10.390.10">
    <property type="entry name" value="Neutral Protease Domain 2"/>
    <property type="match status" value="1"/>
</dbReference>
<dbReference type="PANTHER" id="PTHR45726:SF3">
    <property type="entry name" value="LEUKOTRIENE A-4 HYDROLASE"/>
    <property type="match status" value="1"/>
</dbReference>
<feature type="binding site" evidence="2">
    <location>
        <position position="340"/>
    </location>
    <ligand>
        <name>Zn(2+)</name>
        <dbReference type="ChEBI" id="CHEBI:29105"/>
        <note>catalytic</note>
    </ligand>
</feature>
<accession>A0A4R6J187</accession>
<evidence type="ECO:0000313" key="6">
    <source>
        <dbReference type="EMBL" id="TDO28999.1"/>
    </source>
</evidence>
<feature type="binding site" evidence="2">
    <location>
        <position position="344"/>
    </location>
    <ligand>
        <name>Zn(2+)</name>
        <dbReference type="ChEBI" id="CHEBI:29105"/>
        <note>catalytic</note>
    </ligand>
</feature>
<dbReference type="Pfam" id="PF17900">
    <property type="entry name" value="Peptidase_M1_N"/>
    <property type="match status" value="1"/>
</dbReference>
<feature type="active site" description="Proton acceptor" evidence="1">
    <location>
        <position position="341"/>
    </location>
</feature>
<dbReference type="InterPro" id="IPR027268">
    <property type="entry name" value="Peptidase_M4/M1_CTD_sf"/>
</dbReference>
<dbReference type="GO" id="GO:0008237">
    <property type="term" value="F:metallopeptidase activity"/>
    <property type="evidence" value="ECO:0007669"/>
    <property type="project" value="InterPro"/>
</dbReference>
<dbReference type="InterPro" id="IPR042097">
    <property type="entry name" value="Aminopeptidase_N-like_N_sf"/>
</dbReference>
<dbReference type="RefSeq" id="WP_133473608.1">
    <property type="nucleotide sequence ID" value="NZ_SNWP01000010.1"/>
</dbReference>
<feature type="chain" id="PRO_5020240261" evidence="3">
    <location>
        <begin position="22"/>
        <end position="556"/>
    </location>
</feature>
<name>A0A4R6J187_9BACT</name>
<evidence type="ECO:0000259" key="5">
    <source>
        <dbReference type="Pfam" id="PF17900"/>
    </source>
</evidence>
<dbReference type="SUPFAM" id="SSF63737">
    <property type="entry name" value="Leukotriene A4 hydrolase N-terminal domain"/>
    <property type="match status" value="1"/>
</dbReference>
<dbReference type="Gene3D" id="2.60.40.1730">
    <property type="entry name" value="tricorn interacting facor f3 domain"/>
    <property type="match status" value="1"/>
</dbReference>
<dbReference type="EMBL" id="SNWP01000010">
    <property type="protein sequence ID" value="TDO28999.1"/>
    <property type="molecule type" value="Genomic_DNA"/>
</dbReference>
<comment type="caution">
    <text evidence="6">The sequence shown here is derived from an EMBL/GenBank/DDBJ whole genome shotgun (WGS) entry which is preliminary data.</text>
</comment>
<dbReference type="InterPro" id="IPR014782">
    <property type="entry name" value="Peptidase_M1_dom"/>
</dbReference>
<feature type="binding site" evidence="2">
    <location>
        <position position="363"/>
    </location>
    <ligand>
        <name>Zn(2+)</name>
        <dbReference type="ChEBI" id="CHEBI:29105"/>
        <note>catalytic</note>
    </ligand>
</feature>
<dbReference type="Pfam" id="PF01433">
    <property type="entry name" value="Peptidase_M1"/>
    <property type="match status" value="1"/>
</dbReference>
<evidence type="ECO:0000259" key="4">
    <source>
        <dbReference type="Pfam" id="PF01433"/>
    </source>
</evidence>
<evidence type="ECO:0000256" key="1">
    <source>
        <dbReference type="PIRSR" id="PIRSR634015-1"/>
    </source>
</evidence>
<dbReference type="InterPro" id="IPR034015">
    <property type="entry name" value="M1_LTA4H"/>
</dbReference>
<dbReference type="InterPro" id="IPR045357">
    <property type="entry name" value="Aminopeptidase_N-like_N"/>
</dbReference>
<proteinExistence type="predicted"/>
<feature type="signal peptide" evidence="3">
    <location>
        <begin position="1"/>
        <end position="21"/>
    </location>
</feature>
<keyword evidence="7" id="KW-1185">Reference proteome</keyword>
<dbReference type="PANTHER" id="PTHR45726">
    <property type="entry name" value="LEUKOTRIENE A-4 HYDROLASE"/>
    <property type="match status" value="1"/>
</dbReference>
<dbReference type="CDD" id="cd09603">
    <property type="entry name" value="M1_APN_like"/>
    <property type="match status" value="1"/>
</dbReference>
<gene>
    <name evidence="6" type="ORF">BC659_1081</name>
</gene>
<evidence type="ECO:0000256" key="2">
    <source>
        <dbReference type="PIRSR" id="PIRSR634015-3"/>
    </source>
</evidence>
<evidence type="ECO:0000256" key="3">
    <source>
        <dbReference type="SAM" id="SignalP"/>
    </source>
</evidence>
<dbReference type="Proteomes" id="UP000295741">
    <property type="component" value="Unassembled WGS sequence"/>
</dbReference>
<keyword evidence="2" id="KW-0862">Zinc</keyword>
<evidence type="ECO:0000313" key="7">
    <source>
        <dbReference type="Proteomes" id="UP000295741"/>
    </source>
</evidence>
<sequence>MKIRFLLLLVFLLSTTVMLQAQNQSGFTKKDSLRGTITPERAWWNLTRYDLEIQPDFTSKTLKGTNTISYTVVANNGTTKMQIDLKDPLKIDEVTDASGKKYPFTKEGSVWMIEIPNQQKGTNGKISIRYSGTPHEAIRAPWDGGWTFTKDSLGRPWMTVTCQGGAGASIWYPCKDHQSDEPDKGASLTMRVPDTLMAVGNGRLKKTTKHGDGTTSYRWEVTNPINNYNIIPYIGKYISFKEVYTGEKGKLDLTYWVLDYNEQKAKSYLPKEVHNTMKSFEYWFGPYPFYEDGYQLIDVPHTGMEHQSAVAYGNWYQPGYRKRDGSGTGWGLKWDFIVIHESGHEWFGNNITSKDLADMWVHEGFTNYSETLFIEYIFGEQAGNEYNVGIRRGIRNDKPIIPTAYGVNAQGSGDMYPKGGNLLHAIKHSINDNEKFRQILRGLNKDFYHQTVTSTQVENYISAKAGFDYSKVFDQYLRNITIPKFEFQITGNTARYRYTNCIPGFNLPIVLKNNNTVLKLLPTDVWKTTELTAAELSLLTVDGVKNMYYVDPVPIQ</sequence>
<organism evidence="6 7">
    <name type="scientific">Sediminibacterium goheungense</name>
    <dbReference type="NCBI Taxonomy" id="1086393"/>
    <lineage>
        <taxon>Bacteria</taxon>
        <taxon>Pseudomonadati</taxon>
        <taxon>Bacteroidota</taxon>
        <taxon>Chitinophagia</taxon>
        <taxon>Chitinophagales</taxon>
        <taxon>Chitinophagaceae</taxon>
        <taxon>Sediminibacterium</taxon>
    </lineage>
</organism>
<dbReference type="GO" id="GO:0008270">
    <property type="term" value="F:zinc ion binding"/>
    <property type="evidence" value="ECO:0007669"/>
    <property type="project" value="InterPro"/>
</dbReference>